<evidence type="ECO:0000256" key="5">
    <source>
        <dbReference type="ARBA" id="ARBA00022679"/>
    </source>
</evidence>
<dbReference type="Gene3D" id="3.40.50.2000">
    <property type="entry name" value="Glycogen Phosphorylase B"/>
    <property type="match status" value="2"/>
</dbReference>
<dbReference type="CDD" id="cd03791">
    <property type="entry name" value="GT5_Glycogen_synthase_DULL1-like"/>
    <property type="match status" value="1"/>
</dbReference>
<dbReference type="NCBIfam" id="NF001898">
    <property type="entry name" value="PRK00654.1-1"/>
    <property type="match status" value="1"/>
</dbReference>
<comment type="pathway">
    <text evidence="7">Glycan biosynthesis; glycogen biosynthesis.</text>
</comment>
<evidence type="ECO:0000256" key="7">
    <source>
        <dbReference type="HAMAP-Rule" id="MF_00484"/>
    </source>
</evidence>
<keyword evidence="4 7" id="KW-0328">Glycosyltransferase</keyword>
<evidence type="ECO:0000259" key="8">
    <source>
        <dbReference type="Pfam" id="PF00534"/>
    </source>
</evidence>
<dbReference type="UniPathway" id="UPA00164"/>
<keyword evidence="5 7" id="KW-0808">Transferase</keyword>
<dbReference type="GO" id="GO:0005978">
    <property type="term" value="P:glycogen biosynthetic process"/>
    <property type="evidence" value="ECO:0007669"/>
    <property type="project" value="UniProtKB-UniRule"/>
</dbReference>
<evidence type="ECO:0000256" key="2">
    <source>
        <dbReference type="ARBA" id="ARBA00002764"/>
    </source>
</evidence>
<evidence type="ECO:0000256" key="1">
    <source>
        <dbReference type="ARBA" id="ARBA00001478"/>
    </source>
</evidence>
<evidence type="ECO:0000313" key="11">
    <source>
        <dbReference type="Proteomes" id="UP000030147"/>
    </source>
</evidence>
<comment type="function">
    <text evidence="2 7">Synthesizes alpha-1,4-glucan chains using ADP-glucose.</text>
</comment>
<evidence type="ECO:0000313" key="10">
    <source>
        <dbReference type="EMBL" id="KGP72609.1"/>
    </source>
</evidence>
<protein>
    <recommendedName>
        <fullName evidence="7">Glycogen synthase</fullName>
        <ecNumber evidence="7">2.4.1.21</ecNumber>
    </recommendedName>
    <alternativeName>
        <fullName evidence="7">Starch [bacterial glycogen] synthase</fullName>
    </alternativeName>
</protein>
<keyword evidence="6 7" id="KW-0320">Glycogen biosynthesis</keyword>
<dbReference type="GO" id="GO:0009011">
    <property type="term" value="F:alpha-1,4-glucan glucosyltransferase (ADP-glucose donor) activity"/>
    <property type="evidence" value="ECO:0007669"/>
    <property type="project" value="UniProtKB-UniRule"/>
</dbReference>
<feature type="domain" description="Starch synthase catalytic" evidence="9">
    <location>
        <begin position="2"/>
        <end position="240"/>
    </location>
</feature>
<keyword evidence="11" id="KW-1185">Reference proteome</keyword>
<dbReference type="AlphaFoldDB" id="A0A0A2TAL6"/>
<proteinExistence type="inferred from homology"/>
<dbReference type="Pfam" id="PF08323">
    <property type="entry name" value="Glyco_transf_5"/>
    <property type="match status" value="1"/>
</dbReference>
<feature type="domain" description="Glycosyl transferase family 1" evidence="8">
    <location>
        <begin position="291"/>
        <end position="441"/>
    </location>
</feature>
<evidence type="ECO:0000256" key="3">
    <source>
        <dbReference type="ARBA" id="ARBA00010281"/>
    </source>
</evidence>
<dbReference type="InterPro" id="IPR011835">
    <property type="entry name" value="GS/SS"/>
</dbReference>
<dbReference type="Proteomes" id="UP000030147">
    <property type="component" value="Unassembled WGS sequence"/>
</dbReference>
<dbReference type="SUPFAM" id="SSF53756">
    <property type="entry name" value="UDP-Glycosyltransferase/glycogen phosphorylase"/>
    <property type="match status" value="1"/>
</dbReference>
<dbReference type="InterPro" id="IPR013534">
    <property type="entry name" value="Starch_synth_cat_dom"/>
</dbReference>
<dbReference type="NCBIfam" id="NF001899">
    <property type="entry name" value="PRK00654.1-2"/>
    <property type="match status" value="1"/>
</dbReference>
<dbReference type="EMBL" id="AVBF01000027">
    <property type="protein sequence ID" value="KGP72609.1"/>
    <property type="molecule type" value="Genomic_DNA"/>
</dbReference>
<evidence type="ECO:0000259" key="9">
    <source>
        <dbReference type="Pfam" id="PF08323"/>
    </source>
</evidence>
<dbReference type="RefSeq" id="WP_036819557.1">
    <property type="nucleotide sequence ID" value="NZ_AVBF01000027.1"/>
</dbReference>
<comment type="catalytic activity">
    <reaction evidence="1 7">
        <text>[(1-&gt;4)-alpha-D-glucosyl](n) + ADP-alpha-D-glucose = [(1-&gt;4)-alpha-D-glucosyl](n+1) + ADP + H(+)</text>
        <dbReference type="Rhea" id="RHEA:18189"/>
        <dbReference type="Rhea" id="RHEA-COMP:9584"/>
        <dbReference type="Rhea" id="RHEA-COMP:9587"/>
        <dbReference type="ChEBI" id="CHEBI:15378"/>
        <dbReference type="ChEBI" id="CHEBI:15444"/>
        <dbReference type="ChEBI" id="CHEBI:57498"/>
        <dbReference type="ChEBI" id="CHEBI:456216"/>
        <dbReference type="EC" id="2.4.1.21"/>
    </reaction>
</comment>
<dbReference type="EC" id="2.4.1.21" evidence="7"/>
<organism evidence="10 11">
    <name type="scientific">Pontibacillus yanchengensis Y32</name>
    <dbReference type="NCBI Taxonomy" id="1385514"/>
    <lineage>
        <taxon>Bacteria</taxon>
        <taxon>Bacillati</taxon>
        <taxon>Bacillota</taxon>
        <taxon>Bacilli</taxon>
        <taxon>Bacillales</taxon>
        <taxon>Bacillaceae</taxon>
        <taxon>Pontibacillus</taxon>
    </lineage>
</organism>
<dbReference type="OrthoDB" id="9808590at2"/>
<reference evidence="10 11" key="1">
    <citation type="journal article" date="2015" name="Stand. Genomic Sci.">
        <title>High quality draft genome sequence of the moderately halophilic bacterium Pontibacillus yanchengensis Y32(T) and comparison among Pontibacillus genomes.</title>
        <authorList>
            <person name="Huang J."/>
            <person name="Qiao Z.X."/>
            <person name="Tang J.W."/>
            <person name="Wang G."/>
        </authorList>
    </citation>
    <scope>NUCLEOTIDE SEQUENCE [LARGE SCALE GENOMIC DNA]</scope>
    <source>
        <strain evidence="10 11">Y32</strain>
    </source>
</reference>
<dbReference type="InterPro" id="IPR001296">
    <property type="entry name" value="Glyco_trans_1"/>
</dbReference>
<dbReference type="GO" id="GO:0004373">
    <property type="term" value="F:alpha-1,4-glucan glucosyltransferase (UDP-glucose donor) activity"/>
    <property type="evidence" value="ECO:0007669"/>
    <property type="project" value="InterPro"/>
</dbReference>
<dbReference type="PANTHER" id="PTHR45825">
    <property type="entry name" value="GRANULE-BOUND STARCH SYNTHASE 1, CHLOROPLASTIC/AMYLOPLASTIC"/>
    <property type="match status" value="1"/>
</dbReference>
<comment type="caution">
    <text evidence="10">The sequence shown here is derived from an EMBL/GenBank/DDBJ whole genome shotgun (WGS) entry which is preliminary data.</text>
</comment>
<dbReference type="Pfam" id="PF00534">
    <property type="entry name" value="Glycos_transf_1"/>
    <property type="match status" value="1"/>
</dbReference>
<accession>A0A0A2TAL6</accession>
<feature type="binding site" evidence="7">
    <location>
        <position position="15"/>
    </location>
    <ligand>
        <name>ADP-alpha-D-glucose</name>
        <dbReference type="ChEBI" id="CHEBI:57498"/>
    </ligand>
</feature>
<name>A0A0A2TAL6_9BACI</name>
<dbReference type="NCBIfam" id="TIGR02095">
    <property type="entry name" value="glgA"/>
    <property type="match status" value="1"/>
</dbReference>
<gene>
    <name evidence="7" type="primary">glgA</name>
    <name evidence="10" type="ORF">N782_11580</name>
</gene>
<dbReference type="HAMAP" id="MF_00484">
    <property type="entry name" value="Glycogen_synth"/>
    <property type="match status" value="1"/>
</dbReference>
<sequence>MKILFVASECVPFSKTGGLADVIGSLPVSLQEQGLDVRVIVPKYKSIPDYWKEQMKEKVAVDVSLGWRNQYCGVEELEIDGVHYYFIDNEFYFGRDYIYGQGNDYDEAERFAFFSKAVLEILPELDFQPDMLHTHDWQTALTSLYLRTYYADNPYYQNMKTILTIHNLKYQGIFPADVLGDLLELDEAYFTSEQLEFYGQVNFMKAGLLYADYLTTVSDTYAQEIQQPEYGEGLDGVLQHCSSKLIGIPNGIDYRAYNPYQDEHLHTKRGVYDWKSENKRAVQERFGLPKLEVPMLAMVTRLVEQKGIDLLTHVIEDLLEEDIQVVIVGEGEEYYEQVLGDIAAYFPEKMAFQPSFDEALSHQIYAAADLLLMPSKYEPCGVSQLIALQYETVPVVRETGGLKDTIQSYDERTGDGNGFSFEHYNADDMLHTIRRALACYEDPFVWWRINQNIRKCDVSWTQSSLRYKALYERVCEVSEAVVL</sequence>
<dbReference type="eggNOG" id="COG0297">
    <property type="taxonomic scope" value="Bacteria"/>
</dbReference>
<comment type="similarity">
    <text evidence="3 7">Belongs to the glycosyltransferase 1 family. Bacterial/plant glycogen synthase subfamily.</text>
</comment>
<dbReference type="PANTHER" id="PTHR45825:SF11">
    <property type="entry name" value="ALPHA AMYLASE DOMAIN-CONTAINING PROTEIN"/>
    <property type="match status" value="1"/>
</dbReference>
<evidence type="ECO:0000256" key="4">
    <source>
        <dbReference type="ARBA" id="ARBA00022676"/>
    </source>
</evidence>
<evidence type="ECO:0000256" key="6">
    <source>
        <dbReference type="ARBA" id="ARBA00023056"/>
    </source>
</evidence>
<dbReference type="STRING" id="1385514.N782_11580"/>